<evidence type="ECO:0000313" key="2">
    <source>
        <dbReference type="Proteomes" id="UP001595190"/>
    </source>
</evidence>
<evidence type="ECO:0000313" key="1">
    <source>
        <dbReference type="EMBL" id="MFC2248755.1"/>
    </source>
</evidence>
<protein>
    <recommendedName>
        <fullName evidence="3">PilZ domain-containing protein</fullName>
    </recommendedName>
</protein>
<dbReference type="Proteomes" id="UP001595190">
    <property type="component" value="Unassembled WGS sequence"/>
</dbReference>
<gene>
    <name evidence="1" type="ORF">ACETRX_03940</name>
</gene>
<evidence type="ECO:0008006" key="3">
    <source>
        <dbReference type="Google" id="ProtNLM"/>
    </source>
</evidence>
<sequence length="102" mass="11122">MDWTAQTNFRVIEPGTVLALMVTMQISGEPEPQLSEGDTITFQLALAPGGRGTVLSANQSGCDFTLNGVTWRITPRRADELGSGIATGLQFRDWIVRQRIGE</sequence>
<reference evidence="1 2" key="1">
    <citation type="submission" date="2024-09" db="EMBL/GenBank/DDBJ databases">
        <title>Description of Labrys sedimenti sp. nov., isolated from a diclofenac-degrading enrichment culture, and genome-based reclassification of Labrys portucalensis as a later heterotypic synonym of Labrys neptuniae.</title>
        <authorList>
            <person name="Tancsics A."/>
            <person name="Csepanyi A."/>
        </authorList>
    </citation>
    <scope>NUCLEOTIDE SEQUENCE [LARGE SCALE GENOMIC DNA]</scope>
    <source>
        <strain evidence="1 2">LMG 23412</strain>
    </source>
</reference>
<comment type="caution">
    <text evidence="1">The sequence shown here is derived from an EMBL/GenBank/DDBJ whole genome shotgun (WGS) entry which is preliminary data.</text>
</comment>
<organism evidence="1 2">
    <name type="scientific">Labrys neptuniae</name>
    <dbReference type="NCBI Taxonomy" id="376174"/>
    <lineage>
        <taxon>Bacteria</taxon>
        <taxon>Pseudomonadati</taxon>
        <taxon>Pseudomonadota</taxon>
        <taxon>Alphaproteobacteria</taxon>
        <taxon>Hyphomicrobiales</taxon>
        <taxon>Xanthobacteraceae</taxon>
        <taxon>Labrys</taxon>
    </lineage>
</organism>
<dbReference type="RefSeq" id="WP_394308685.1">
    <property type="nucleotide sequence ID" value="NZ_JBHGPK010000001.1"/>
</dbReference>
<proteinExistence type="predicted"/>
<accession>A0ABV6Z977</accession>
<name>A0ABV6Z977_9HYPH</name>
<dbReference type="EMBL" id="JBHGPK010000001">
    <property type="protein sequence ID" value="MFC2248755.1"/>
    <property type="molecule type" value="Genomic_DNA"/>
</dbReference>